<evidence type="ECO:0000313" key="1">
    <source>
        <dbReference type="EMBL" id="QFQ91414.1"/>
    </source>
</evidence>
<dbReference type="Proteomes" id="UP000388452">
    <property type="component" value="Chromosome"/>
</dbReference>
<gene>
    <name evidence="1" type="ORF">LM010_08250</name>
</gene>
<reference evidence="1 2" key="1">
    <citation type="submission" date="2019-10" db="EMBL/GenBank/DDBJ databases">
        <title>Genome sequencing of Lactobacillus manihotivorans.</title>
        <authorList>
            <person name="Kim K."/>
        </authorList>
    </citation>
    <scope>NUCLEOTIDE SEQUENCE [LARGE SCALE GENOMIC DNA]</scope>
    <source>
        <strain evidence="1 2">LM010</strain>
    </source>
</reference>
<dbReference type="InterPro" id="IPR001893">
    <property type="entry name" value="Cys-rich_GLG1_repeat"/>
</dbReference>
<dbReference type="RefSeq" id="WP_152164728.1">
    <property type="nucleotide sequence ID" value="NZ_CP045068.1"/>
</dbReference>
<organism evidence="1 2">
    <name type="scientific">Lacticaseibacillus manihotivorans</name>
    <dbReference type="NCBI Taxonomy" id="88233"/>
    <lineage>
        <taxon>Bacteria</taxon>
        <taxon>Bacillati</taxon>
        <taxon>Bacillota</taxon>
        <taxon>Bacilli</taxon>
        <taxon>Lactobacillales</taxon>
        <taxon>Lactobacillaceae</taxon>
        <taxon>Lacticaseibacillus</taxon>
    </lineage>
</organism>
<dbReference type="EMBL" id="CP045068">
    <property type="protein sequence ID" value="QFQ91414.1"/>
    <property type="molecule type" value="Genomic_DNA"/>
</dbReference>
<accession>A0A5P8JRK8</accession>
<sequence>MFLKLLSKISLGPYLTEKVASLLLSIIEHLIITAQDVFIIPQLYKHCTGNLKKFCDHELSLNSRAASSKSSILNAFTG</sequence>
<dbReference type="AlphaFoldDB" id="A0A5P8JRK8"/>
<dbReference type="Pfam" id="PF00839">
    <property type="entry name" value="Cys_rich_FGFR"/>
    <property type="match status" value="1"/>
</dbReference>
<protein>
    <submittedName>
        <fullName evidence="1">Uncharacterized protein</fullName>
    </submittedName>
</protein>
<proteinExistence type="predicted"/>
<name>A0A5P8JRK8_9LACO</name>
<evidence type="ECO:0000313" key="2">
    <source>
        <dbReference type="Proteomes" id="UP000388452"/>
    </source>
</evidence>
<dbReference type="GO" id="GO:0016020">
    <property type="term" value="C:membrane"/>
    <property type="evidence" value="ECO:0007669"/>
    <property type="project" value="InterPro"/>
</dbReference>